<dbReference type="InterPro" id="IPR010982">
    <property type="entry name" value="Lambda_DNA-bd_dom_sf"/>
</dbReference>
<dbReference type="CDD" id="cd00093">
    <property type="entry name" value="HTH_XRE"/>
    <property type="match status" value="1"/>
</dbReference>
<evidence type="ECO:0000259" key="1">
    <source>
        <dbReference type="PROSITE" id="PS50943"/>
    </source>
</evidence>
<dbReference type="InterPro" id="IPR001387">
    <property type="entry name" value="Cro/C1-type_HTH"/>
</dbReference>
<evidence type="ECO:0000313" key="3">
    <source>
        <dbReference type="Proteomes" id="UP000003017"/>
    </source>
</evidence>
<protein>
    <submittedName>
        <fullName evidence="2">TlcR protein</fullName>
    </submittedName>
</protein>
<dbReference type="Pfam" id="PF01381">
    <property type="entry name" value="HTH_3"/>
    <property type="match status" value="1"/>
</dbReference>
<dbReference type="PROSITE" id="PS50943">
    <property type="entry name" value="HTH_CROC1"/>
    <property type="match status" value="1"/>
</dbReference>
<reference evidence="2 3" key="1">
    <citation type="submission" date="2007-01" db="EMBL/GenBank/DDBJ databases">
        <authorList>
            <person name="Kobayashi T."/>
            <person name="Suzuki M."/>
            <person name="Inoue H."/>
            <person name="Itai R.N."/>
            <person name="Takahashi M."/>
            <person name="Nakanishi H."/>
            <person name="Mori S."/>
            <person name="Nishizawa N.K."/>
        </authorList>
    </citation>
    <scope>NUCLEOTIDE SEQUENCE [LARGE SCALE GENOMIC DNA]</scope>
    <source>
        <strain evidence="2 3">2740-80</strain>
    </source>
</reference>
<evidence type="ECO:0000313" key="2">
    <source>
        <dbReference type="EMBL" id="KNA61195.1"/>
    </source>
</evidence>
<comment type="caution">
    <text evidence="2">The sequence shown here is derived from an EMBL/GenBank/DDBJ whole genome shotgun (WGS) entry which is preliminary data.</text>
</comment>
<sequence length="188" mass="20826">MRVLRMSEVSIADRIKKAIIDNGGYQNISDVTGISKSTLARMAANQTEPKLKDVMAISKATGVSLNYIAYGMLTEDEEESALNEKKMFNLILNLVNHVSREVEELRAKVGVNDPKGNLNARRTIDGLSKDITDSVTDGADINNLSPEALGIDSKEHIELLFDLLNEESKRRNSNLDTMLEPTQPHKSK</sequence>
<dbReference type="Gene3D" id="1.10.260.40">
    <property type="entry name" value="lambda repressor-like DNA-binding domains"/>
    <property type="match status" value="1"/>
</dbReference>
<feature type="domain" description="HTH cro/C1-type" evidence="1">
    <location>
        <begin position="32"/>
        <end position="68"/>
    </location>
</feature>
<proteinExistence type="predicted"/>
<dbReference type="EMBL" id="AAUT02000004">
    <property type="protein sequence ID" value="KNA61195.1"/>
    <property type="molecule type" value="Genomic_DNA"/>
</dbReference>
<dbReference type="SUPFAM" id="SSF47413">
    <property type="entry name" value="lambda repressor-like DNA-binding domains"/>
    <property type="match status" value="1"/>
</dbReference>
<name>A0A0K9UY39_VIBCL</name>
<dbReference type="GO" id="GO:0003677">
    <property type="term" value="F:DNA binding"/>
    <property type="evidence" value="ECO:0007669"/>
    <property type="project" value="InterPro"/>
</dbReference>
<dbReference type="Proteomes" id="UP000003017">
    <property type="component" value="Unassembled WGS sequence"/>
</dbReference>
<dbReference type="AlphaFoldDB" id="A0A0K9UY39"/>
<reference evidence="2 3" key="2">
    <citation type="submission" date="2010-08" db="EMBL/GenBank/DDBJ databases">
        <title>The Genome Sequence of Vibrio cholerae strain 2740-80.</title>
        <authorList>
            <consortium name="The Broad Institute Genome Sequencing Platform"/>
            <person name="Colwell R."/>
            <person name="Young S.K."/>
            <person name="Zeng Q."/>
            <person name="Alvarado L."/>
            <person name="Berlin A."/>
            <person name="Chapman S."/>
            <person name="Chen Z."/>
            <person name="Freedman E."/>
            <person name="Gellesch M."/>
            <person name="Goldberg J."/>
            <person name="Griggs A."/>
            <person name="Gujja S."/>
            <person name="Heilman E."/>
            <person name="Heiman D."/>
            <person name="Howarth C."/>
            <person name="Larson L."/>
            <person name="Mehta T."/>
            <person name="Neiman D.N."/>
            <person name="Park D."/>
            <person name="Pearson M."/>
            <person name="Roberts A."/>
            <person name="Saif S."/>
            <person name="Shenoy N."/>
            <person name="Sisk P."/>
            <person name="Stolte C."/>
            <person name="Sykes S."/>
            <person name="White J."/>
            <person name="Yandava C."/>
            <person name="Borodovsky M."/>
            <person name="Heidelberg J."/>
            <person name="Haas B."/>
            <person name="Nusbaum C."/>
            <person name="Birren B."/>
        </authorList>
    </citation>
    <scope>NUCLEOTIDE SEQUENCE [LARGE SCALE GENOMIC DNA]</scope>
    <source>
        <strain evidence="2 3">2740-80</strain>
    </source>
</reference>
<gene>
    <name evidence="2" type="ORF">VC274080_021533</name>
</gene>
<organism evidence="2 3">
    <name type="scientific">Vibrio cholerae 2740-80</name>
    <dbReference type="NCBI Taxonomy" id="412614"/>
    <lineage>
        <taxon>Bacteria</taxon>
        <taxon>Pseudomonadati</taxon>
        <taxon>Pseudomonadota</taxon>
        <taxon>Gammaproteobacteria</taxon>
        <taxon>Vibrionales</taxon>
        <taxon>Vibrionaceae</taxon>
        <taxon>Vibrio</taxon>
    </lineage>
</organism>
<accession>A0A0K9UY39</accession>